<dbReference type="EMBL" id="ABCB02000018">
    <property type="protein sequence ID" value="EDO61475.1"/>
    <property type="molecule type" value="Genomic_DNA"/>
</dbReference>
<evidence type="ECO:0000313" key="1">
    <source>
        <dbReference type="EMBL" id="EDO61475.1"/>
    </source>
</evidence>
<protein>
    <submittedName>
        <fullName evidence="1">Uncharacterized protein</fullName>
    </submittedName>
</protein>
<dbReference type="AlphaFoldDB" id="A7VTH8"/>
<sequence length="74" mass="8053">MGGIGSSLPSGIQKIMAAPNPIIFSTDRLIVYASFAASSIHLALPQYFKFNHLASPVKIRLGCIFMDGKKERKT</sequence>
<evidence type="ECO:0000313" key="2">
    <source>
        <dbReference type="Proteomes" id="UP000003490"/>
    </source>
</evidence>
<accession>A7VTH8</accession>
<dbReference type="Proteomes" id="UP000003490">
    <property type="component" value="Unassembled WGS sequence"/>
</dbReference>
<comment type="caution">
    <text evidence="1">The sequence shown here is derived from an EMBL/GenBank/DDBJ whole genome shotgun (WGS) entry which is preliminary data.</text>
</comment>
<proteinExistence type="predicted"/>
<reference evidence="1 2" key="2">
    <citation type="submission" date="2007-08" db="EMBL/GenBank/DDBJ databases">
        <authorList>
            <person name="Fulton L."/>
            <person name="Clifton S."/>
            <person name="Fulton B."/>
            <person name="Xu J."/>
            <person name="Minx P."/>
            <person name="Pepin K.H."/>
            <person name="Johnson M."/>
            <person name="Thiruvilangam P."/>
            <person name="Bhonagiri V."/>
            <person name="Nash W.E."/>
            <person name="Wang C."/>
            <person name="Mardis E.R."/>
            <person name="Wilson R.K."/>
        </authorList>
    </citation>
    <scope>NUCLEOTIDE SEQUENCE [LARGE SCALE GENOMIC DNA]</scope>
    <source>
        <strain evidence="1 2">DSM 753</strain>
    </source>
</reference>
<dbReference type="HOGENOM" id="CLU_2681189_0_0_9"/>
<name>A7VTH8_9FIRM</name>
<reference evidence="1 2" key="1">
    <citation type="submission" date="2007-08" db="EMBL/GenBank/DDBJ databases">
        <title>Draft genome sequence of Clostridium leptum (DSM 753).</title>
        <authorList>
            <person name="Sudarsanam P."/>
            <person name="Ley R."/>
            <person name="Guruge J."/>
            <person name="Turnbaugh P.J."/>
            <person name="Mahowald M."/>
            <person name="Liep D."/>
            <person name="Gordon J."/>
        </authorList>
    </citation>
    <scope>NUCLEOTIDE SEQUENCE [LARGE SCALE GENOMIC DNA]</scope>
    <source>
        <strain evidence="1 2">DSM 753</strain>
    </source>
</reference>
<organism evidence="1 2">
    <name type="scientific">[Clostridium] leptum DSM 753</name>
    <dbReference type="NCBI Taxonomy" id="428125"/>
    <lineage>
        <taxon>Bacteria</taxon>
        <taxon>Bacillati</taxon>
        <taxon>Bacillota</taxon>
        <taxon>Clostridia</taxon>
        <taxon>Eubacteriales</taxon>
        <taxon>Oscillospiraceae</taxon>
        <taxon>Oscillospiraceae incertae sedis</taxon>
    </lineage>
</organism>
<gene>
    <name evidence="1" type="ORF">CLOLEP_01871</name>
</gene>